<sequence>MAAPPMLNMSRSLTGVNGAAVATRTPKYQLCLVYTTFSPDLATAARGDVRDGVNIISMHGLSR</sequence>
<evidence type="ECO:0000313" key="1">
    <source>
        <dbReference type="EMBL" id="KAF0903501.1"/>
    </source>
</evidence>
<comment type="caution">
    <text evidence="1">The sequence shown here is derived from an EMBL/GenBank/DDBJ whole genome shotgun (WGS) entry which is preliminary data.</text>
</comment>
<dbReference type="Proteomes" id="UP000479710">
    <property type="component" value="Unassembled WGS sequence"/>
</dbReference>
<keyword evidence="2" id="KW-1185">Reference proteome</keyword>
<dbReference type="EMBL" id="SPHZ02000008">
    <property type="protein sequence ID" value="KAF0903501.1"/>
    <property type="molecule type" value="Genomic_DNA"/>
</dbReference>
<proteinExistence type="predicted"/>
<evidence type="ECO:0000313" key="2">
    <source>
        <dbReference type="Proteomes" id="UP000479710"/>
    </source>
</evidence>
<reference evidence="1 2" key="1">
    <citation type="submission" date="2019-11" db="EMBL/GenBank/DDBJ databases">
        <title>Whole genome sequence of Oryza granulata.</title>
        <authorList>
            <person name="Li W."/>
        </authorList>
    </citation>
    <scope>NUCLEOTIDE SEQUENCE [LARGE SCALE GENOMIC DNA]</scope>
    <source>
        <strain evidence="2">cv. Menghai</strain>
        <tissue evidence="1">Leaf</tissue>
    </source>
</reference>
<dbReference type="AlphaFoldDB" id="A0A6G1CTU8"/>
<name>A0A6G1CTU8_9ORYZ</name>
<protein>
    <submittedName>
        <fullName evidence="1">Uncharacterized protein</fullName>
    </submittedName>
</protein>
<accession>A0A6G1CTU8</accession>
<organism evidence="1 2">
    <name type="scientific">Oryza meyeriana var. granulata</name>
    <dbReference type="NCBI Taxonomy" id="110450"/>
    <lineage>
        <taxon>Eukaryota</taxon>
        <taxon>Viridiplantae</taxon>
        <taxon>Streptophyta</taxon>
        <taxon>Embryophyta</taxon>
        <taxon>Tracheophyta</taxon>
        <taxon>Spermatophyta</taxon>
        <taxon>Magnoliopsida</taxon>
        <taxon>Liliopsida</taxon>
        <taxon>Poales</taxon>
        <taxon>Poaceae</taxon>
        <taxon>BOP clade</taxon>
        <taxon>Oryzoideae</taxon>
        <taxon>Oryzeae</taxon>
        <taxon>Oryzinae</taxon>
        <taxon>Oryza</taxon>
        <taxon>Oryza meyeriana</taxon>
    </lineage>
</organism>
<gene>
    <name evidence="1" type="ORF">E2562_027936</name>
</gene>